<dbReference type="InterPro" id="IPR018146">
    <property type="entry name" value="Glyoxalase_1_CS"/>
</dbReference>
<dbReference type="AlphaFoldDB" id="A0A8J7FQF6"/>
<dbReference type="PANTHER" id="PTHR43048:SF3">
    <property type="entry name" value="METHYLMALONYL-COA EPIMERASE, MITOCHONDRIAL"/>
    <property type="match status" value="1"/>
</dbReference>
<dbReference type="GO" id="GO:0046872">
    <property type="term" value="F:metal ion binding"/>
    <property type="evidence" value="ECO:0007669"/>
    <property type="project" value="UniProtKB-KW"/>
</dbReference>
<dbReference type="SUPFAM" id="SSF54593">
    <property type="entry name" value="Glyoxalase/Bleomycin resistance protein/Dihydroxybiphenyl dioxygenase"/>
    <property type="match status" value="1"/>
</dbReference>
<dbReference type="Proteomes" id="UP000640333">
    <property type="component" value="Unassembled WGS sequence"/>
</dbReference>
<dbReference type="InterPro" id="IPR051785">
    <property type="entry name" value="MMCE/EMCE_epimerase"/>
</dbReference>
<dbReference type="PROSITE" id="PS00934">
    <property type="entry name" value="GLYOXALASE_I_1"/>
    <property type="match status" value="1"/>
</dbReference>
<comment type="caution">
    <text evidence="3">The sequence shown here is derived from an EMBL/GenBank/DDBJ whole genome shotgun (WGS) entry which is preliminary data.</text>
</comment>
<dbReference type="GO" id="GO:0046491">
    <property type="term" value="P:L-methylmalonyl-CoA metabolic process"/>
    <property type="evidence" value="ECO:0007669"/>
    <property type="project" value="TreeGrafter"/>
</dbReference>
<sequence length="133" mass="14538">MKEITGINHVGLRVTDLDVARGFYEKLGFVFIVGPVGPEPVAVMEHPSGININFILNGSESKTLNVLMDVPEKYTGFTHIALEVTDLQAAQAYLESINYTITEGPIVTPDGASFIFVRDPDDNVIEFHQTTAS</sequence>
<dbReference type="GO" id="GO:0004462">
    <property type="term" value="F:lactoylglutathione lyase activity"/>
    <property type="evidence" value="ECO:0007669"/>
    <property type="project" value="InterPro"/>
</dbReference>
<dbReference type="GO" id="GO:0004493">
    <property type="term" value="F:methylmalonyl-CoA epimerase activity"/>
    <property type="evidence" value="ECO:0007669"/>
    <property type="project" value="TreeGrafter"/>
</dbReference>
<keyword evidence="4" id="KW-1185">Reference proteome</keyword>
<dbReference type="PANTHER" id="PTHR43048">
    <property type="entry name" value="METHYLMALONYL-COA EPIMERASE"/>
    <property type="match status" value="1"/>
</dbReference>
<feature type="domain" description="VOC" evidence="2">
    <location>
        <begin position="6"/>
        <end position="130"/>
    </location>
</feature>
<gene>
    <name evidence="3" type="ORF">IOQ59_13075</name>
</gene>
<dbReference type="InterPro" id="IPR004360">
    <property type="entry name" value="Glyas_Fos-R_dOase_dom"/>
</dbReference>
<evidence type="ECO:0000313" key="3">
    <source>
        <dbReference type="EMBL" id="MBE9398187.1"/>
    </source>
</evidence>
<reference evidence="3" key="1">
    <citation type="submission" date="2020-10" db="EMBL/GenBank/DDBJ databases">
        <title>Bacterium isolated from coastal waters sediment.</title>
        <authorList>
            <person name="Chen R.-J."/>
            <person name="Lu D.-C."/>
            <person name="Zhu K.-L."/>
            <person name="Du Z.-J."/>
        </authorList>
    </citation>
    <scope>NUCLEOTIDE SEQUENCE</scope>
    <source>
        <strain evidence="3">N1Y112</strain>
    </source>
</reference>
<dbReference type="PROSITE" id="PS51819">
    <property type="entry name" value="VOC"/>
    <property type="match status" value="1"/>
</dbReference>
<dbReference type="InterPro" id="IPR029068">
    <property type="entry name" value="Glyas_Bleomycin-R_OHBP_Dase"/>
</dbReference>
<proteinExistence type="predicted"/>
<dbReference type="EMBL" id="JADEYS010000013">
    <property type="protein sequence ID" value="MBE9398187.1"/>
    <property type="molecule type" value="Genomic_DNA"/>
</dbReference>
<protein>
    <submittedName>
        <fullName evidence="3">VOC family protein</fullName>
    </submittedName>
</protein>
<name>A0A8J7FQF6_9GAMM</name>
<dbReference type="Gene3D" id="3.10.180.10">
    <property type="entry name" value="2,3-Dihydroxybiphenyl 1,2-Dioxygenase, domain 1"/>
    <property type="match status" value="1"/>
</dbReference>
<evidence type="ECO:0000259" key="2">
    <source>
        <dbReference type="PROSITE" id="PS51819"/>
    </source>
</evidence>
<dbReference type="CDD" id="cd06587">
    <property type="entry name" value="VOC"/>
    <property type="match status" value="1"/>
</dbReference>
<accession>A0A8J7FQF6</accession>
<organism evidence="3 4">
    <name type="scientific">Pontibacterium sinense</name>
    <dbReference type="NCBI Taxonomy" id="2781979"/>
    <lineage>
        <taxon>Bacteria</taxon>
        <taxon>Pseudomonadati</taxon>
        <taxon>Pseudomonadota</taxon>
        <taxon>Gammaproteobacteria</taxon>
        <taxon>Oceanospirillales</taxon>
        <taxon>Oceanospirillaceae</taxon>
        <taxon>Pontibacterium</taxon>
    </lineage>
</organism>
<dbReference type="Pfam" id="PF00903">
    <property type="entry name" value="Glyoxalase"/>
    <property type="match status" value="1"/>
</dbReference>
<evidence type="ECO:0000313" key="4">
    <source>
        <dbReference type="Proteomes" id="UP000640333"/>
    </source>
</evidence>
<evidence type="ECO:0000256" key="1">
    <source>
        <dbReference type="ARBA" id="ARBA00022723"/>
    </source>
</evidence>
<dbReference type="InterPro" id="IPR037523">
    <property type="entry name" value="VOC_core"/>
</dbReference>
<keyword evidence="1" id="KW-0479">Metal-binding</keyword>